<accession>A0A6F8ZDM3</accession>
<keyword evidence="1" id="KW-0472">Membrane</keyword>
<feature type="transmembrane region" description="Helical" evidence="1">
    <location>
        <begin position="34"/>
        <end position="58"/>
    </location>
</feature>
<name>A0A6F8ZDM3_9FIRM</name>
<keyword evidence="1" id="KW-0812">Transmembrane</keyword>
<dbReference type="Proteomes" id="UP000503399">
    <property type="component" value="Chromosome"/>
</dbReference>
<protein>
    <submittedName>
        <fullName evidence="2">Uncharacterized protein</fullName>
    </submittedName>
</protein>
<dbReference type="AlphaFoldDB" id="A0A6F8ZDM3"/>
<reference evidence="2 3" key="1">
    <citation type="submission" date="2020-02" db="EMBL/GenBank/DDBJ databases">
        <authorList>
            <person name="Hogendoorn C."/>
        </authorList>
    </citation>
    <scope>NUCLEOTIDE SEQUENCE [LARGE SCALE GENOMIC DNA]</scope>
    <source>
        <strain evidence="2">R501</strain>
    </source>
</reference>
<keyword evidence="1" id="KW-1133">Transmembrane helix</keyword>
<evidence type="ECO:0000313" key="2">
    <source>
        <dbReference type="EMBL" id="CAB1127857.1"/>
    </source>
</evidence>
<proteinExistence type="predicted"/>
<gene>
    <name evidence="2" type="ORF">R50_0351</name>
</gene>
<organism evidence="2 3">
    <name type="scientific">Candidatus Hydrogenisulfobacillus filiaventi</name>
    <dbReference type="NCBI Taxonomy" id="2707344"/>
    <lineage>
        <taxon>Bacteria</taxon>
        <taxon>Bacillati</taxon>
        <taxon>Bacillota</taxon>
        <taxon>Clostridia</taxon>
        <taxon>Eubacteriales</taxon>
        <taxon>Clostridiales Family XVII. Incertae Sedis</taxon>
        <taxon>Candidatus Hydrogenisulfobacillus</taxon>
    </lineage>
</organism>
<keyword evidence="3" id="KW-1185">Reference proteome</keyword>
<evidence type="ECO:0000256" key="1">
    <source>
        <dbReference type="SAM" id="Phobius"/>
    </source>
</evidence>
<dbReference type="EMBL" id="LR778114">
    <property type="protein sequence ID" value="CAB1127857.1"/>
    <property type="molecule type" value="Genomic_DNA"/>
</dbReference>
<sequence>MAGLAYLLGVVSGLVVLLLEPRDRFVRFAALESILLSVAVAHHPPGSAVVAVWLVCMVRAFQGRTVRRPFPAEWADRWAGPAF</sequence>
<evidence type="ECO:0000313" key="3">
    <source>
        <dbReference type="Proteomes" id="UP000503399"/>
    </source>
</evidence>
<dbReference type="KEGG" id="hfv:R50_0351"/>